<proteinExistence type="predicted"/>
<dbReference type="OrthoDB" id="6401124at2"/>
<evidence type="ECO:0000256" key="1">
    <source>
        <dbReference type="SAM" id="MobiDB-lite"/>
    </source>
</evidence>
<accession>A0A438MHD1</accession>
<sequence>MSEENWRELRDRRMAEPGAAESYEAARLAYELGRSVRVMREKRGWTQNDLAREAGMTQSAVARFEAGGTIPTLPVLERLARALDADVEVRLTPRAPPRDPAERHQSVSVGTGRAL</sequence>
<dbReference type="Proteomes" id="UP000284824">
    <property type="component" value="Unassembled WGS sequence"/>
</dbReference>
<organism evidence="3 4">
    <name type="scientific">Nonomuraea polychroma</name>
    <dbReference type="NCBI Taxonomy" id="46176"/>
    <lineage>
        <taxon>Bacteria</taxon>
        <taxon>Bacillati</taxon>
        <taxon>Actinomycetota</taxon>
        <taxon>Actinomycetes</taxon>
        <taxon>Streptosporangiales</taxon>
        <taxon>Streptosporangiaceae</taxon>
        <taxon>Nonomuraea</taxon>
    </lineage>
</organism>
<evidence type="ECO:0000259" key="2">
    <source>
        <dbReference type="PROSITE" id="PS50943"/>
    </source>
</evidence>
<evidence type="ECO:0000313" key="3">
    <source>
        <dbReference type="EMBL" id="RVX45262.1"/>
    </source>
</evidence>
<dbReference type="Gene3D" id="1.10.260.40">
    <property type="entry name" value="lambda repressor-like DNA-binding domains"/>
    <property type="match status" value="1"/>
</dbReference>
<feature type="domain" description="HTH cro/C1-type" evidence="2">
    <location>
        <begin position="36"/>
        <end position="90"/>
    </location>
</feature>
<dbReference type="SUPFAM" id="SSF47413">
    <property type="entry name" value="lambda repressor-like DNA-binding domains"/>
    <property type="match status" value="1"/>
</dbReference>
<dbReference type="Pfam" id="PF13560">
    <property type="entry name" value="HTH_31"/>
    <property type="match status" value="1"/>
</dbReference>
<dbReference type="AlphaFoldDB" id="A0A438MHD1"/>
<dbReference type="InterPro" id="IPR001387">
    <property type="entry name" value="Cro/C1-type_HTH"/>
</dbReference>
<gene>
    <name evidence="3" type="ORF">EDD27_8049</name>
</gene>
<name>A0A438MHD1_9ACTN</name>
<feature type="compositionally biased region" description="Basic and acidic residues" evidence="1">
    <location>
        <begin position="90"/>
        <end position="105"/>
    </location>
</feature>
<dbReference type="CDD" id="cd00093">
    <property type="entry name" value="HTH_XRE"/>
    <property type="match status" value="1"/>
</dbReference>
<dbReference type="EMBL" id="SAUN01000001">
    <property type="protein sequence ID" value="RVX45262.1"/>
    <property type="molecule type" value="Genomic_DNA"/>
</dbReference>
<keyword evidence="4" id="KW-1185">Reference proteome</keyword>
<feature type="region of interest" description="Disordered" evidence="1">
    <location>
        <begin position="90"/>
        <end position="115"/>
    </location>
</feature>
<dbReference type="PANTHER" id="PTHR43236">
    <property type="entry name" value="ANTITOXIN HIGA1"/>
    <property type="match status" value="1"/>
</dbReference>
<protein>
    <submittedName>
        <fullName evidence="3">Helix-turn-helix protein</fullName>
    </submittedName>
</protein>
<evidence type="ECO:0000313" key="4">
    <source>
        <dbReference type="Proteomes" id="UP000284824"/>
    </source>
</evidence>
<dbReference type="InterPro" id="IPR010982">
    <property type="entry name" value="Lambda_DNA-bd_dom_sf"/>
</dbReference>
<dbReference type="PROSITE" id="PS50943">
    <property type="entry name" value="HTH_CROC1"/>
    <property type="match status" value="1"/>
</dbReference>
<comment type="caution">
    <text evidence="3">The sequence shown here is derived from an EMBL/GenBank/DDBJ whole genome shotgun (WGS) entry which is preliminary data.</text>
</comment>
<dbReference type="SMART" id="SM00530">
    <property type="entry name" value="HTH_XRE"/>
    <property type="match status" value="1"/>
</dbReference>
<reference evidence="3 4" key="1">
    <citation type="submission" date="2019-01" db="EMBL/GenBank/DDBJ databases">
        <title>Sequencing the genomes of 1000 actinobacteria strains.</title>
        <authorList>
            <person name="Klenk H.-P."/>
        </authorList>
    </citation>
    <scope>NUCLEOTIDE SEQUENCE [LARGE SCALE GENOMIC DNA]</scope>
    <source>
        <strain evidence="3 4">DSM 43925</strain>
    </source>
</reference>
<dbReference type="RefSeq" id="WP_127936906.1">
    <property type="nucleotide sequence ID" value="NZ_SAUN01000001.1"/>
</dbReference>
<dbReference type="InterPro" id="IPR052345">
    <property type="entry name" value="Rad_response_metalloprotease"/>
</dbReference>
<dbReference type="GO" id="GO:0003677">
    <property type="term" value="F:DNA binding"/>
    <property type="evidence" value="ECO:0007669"/>
    <property type="project" value="InterPro"/>
</dbReference>
<dbReference type="PANTHER" id="PTHR43236:SF2">
    <property type="entry name" value="BLL0069 PROTEIN"/>
    <property type="match status" value="1"/>
</dbReference>